<feature type="coiled-coil region" evidence="1">
    <location>
        <begin position="300"/>
        <end position="334"/>
    </location>
</feature>
<dbReference type="OMA" id="CMSLREQ"/>
<dbReference type="OrthoDB" id="272902at2759"/>
<evidence type="ECO:0000313" key="4">
    <source>
        <dbReference type="Proteomes" id="UP000038009"/>
    </source>
</evidence>
<name>A0A0N1PCV3_LEPSE</name>
<evidence type="ECO:0000256" key="2">
    <source>
        <dbReference type="SAM" id="MobiDB-lite"/>
    </source>
</evidence>
<dbReference type="Proteomes" id="UP000038009">
    <property type="component" value="Unassembled WGS sequence"/>
</dbReference>
<gene>
    <name evidence="3" type="ORF">ABL78_2213</name>
</gene>
<sequence>MYPERRPYATTMPHSGYRSKPIAPSPPADALEMLRSHVGYDDLRHGNREADGAPMMRTLAGRTYPCPAAKAPVPFSAATQHLLPSTDRSAQEALETAELQQTIQHEALTYHGCQQAALNAELRDKVEAHGVAWSARIAALQKTMGVLPAENAVHSNHEIESLQKYFAAYRCTEEMNASHGGSPLCTPMVEIDHMTQLPPVPSDAMRRVLDDMLRSPYLLAPLQNYIDKLSILDTLSAMEWSGEGPADGAVATRVVTTKPKEHTCATPADGADEAERAEDMALCPSRAAVALHERLHFNPGDYSERELKKSEEALQQLQQRVHTVKQKKEDAIDANDPIAALRSLHAQVDFSNDLLLLYKARMAQVNMHTEDVQDFRCDVLNLIDDARRAAKAVEAYAQRALPCIHYDVKVNAKAIEASDMALADAQATERSAESQMREQLGAMDSEAHALWKEVLELLEKIAEKAQKRNRYVQQCMSLREQRAKVTAQIEAQRKAQVEHCERLRQCEEVLLRWERIGSVYTKYVETCVPSLLKHLASVEDAHEDLAQREAEGYVAVFEEFVYAAEEARAKRQTQADRMRLLQRSMQLSQERIKETLDPDGKSHSQRLADATRELEEVQLYLKYVNDMEAERRSEVDPVLKRVLVRHVQSQATNESSPEDNALESKPVEGLLESGAAAAATEAPRTEPKDCPVKEHETPAPTTVAAAAASVPDNNGTPAAEDDGVVAIAPGGLSGPATMAHPFVAARQIGLAHEANYLHKQEQLTERELQEVEAKRTGLRHTREELRDMAAKYHNAEAIRSLLGLN</sequence>
<evidence type="ECO:0008006" key="5">
    <source>
        <dbReference type="Google" id="ProtNLM"/>
    </source>
</evidence>
<feature type="compositionally biased region" description="Low complexity" evidence="2">
    <location>
        <begin position="698"/>
        <end position="711"/>
    </location>
</feature>
<feature type="region of interest" description="Disordered" evidence="2">
    <location>
        <begin position="676"/>
        <end position="719"/>
    </location>
</feature>
<feature type="coiled-coil region" evidence="1">
    <location>
        <begin position="768"/>
        <end position="798"/>
    </location>
</feature>
<reference evidence="3 4" key="1">
    <citation type="journal article" date="2015" name="PLoS Pathog.">
        <title>Leptomonas seymouri: Adaptations to the Dixenous Life Cycle Analyzed by Genome Sequencing, Transcriptome Profiling and Co-infection with Leishmania donovani.</title>
        <authorList>
            <person name="Kraeva N."/>
            <person name="Butenko A."/>
            <person name="Hlavacova J."/>
            <person name="Kostygov A."/>
            <person name="Myskova J."/>
            <person name="Grybchuk D."/>
            <person name="Lestinova T."/>
            <person name="Votypka J."/>
            <person name="Volf P."/>
            <person name="Opperdoes F."/>
            <person name="Flegontov P."/>
            <person name="Lukes J."/>
            <person name="Yurchenko V."/>
        </authorList>
    </citation>
    <scope>NUCLEOTIDE SEQUENCE [LARGE SCALE GENOMIC DNA]</scope>
    <source>
        <strain evidence="3 4">ATCC 30220</strain>
    </source>
</reference>
<organism evidence="3 4">
    <name type="scientific">Leptomonas seymouri</name>
    <dbReference type="NCBI Taxonomy" id="5684"/>
    <lineage>
        <taxon>Eukaryota</taxon>
        <taxon>Discoba</taxon>
        <taxon>Euglenozoa</taxon>
        <taxon>Kinetoplastea</taxon>
        <taxon>Metakinetoplastina</taxon>
        <taxon>Trypanosomatida</taxon>
        <taxon>Trypanosomatidae</taxon>
        <taxon>Leishmaniinae</taxon>
        <taxon>Leptomonas</taxon>
    </lineage>
</organism>
<keyword evidence="1" id="KW-0175">Coiled coil</keyword>
<dbReference type="AlphaFoldDB" id="A0A0N1PCV3"/>
<feature type="compositionally biased region" description="Basic and acidic residues" evidence="2">
    <location>
        <begin position="683"/>
        <end position="697"/>
    </location>
</feature>
<dbReference type="InterPro" id="IPR007824">
    <property type="entry name" value="Flagellar_rod"/>
</dbReference>
<protein>
    <recommendedName>
        <fullName evidence="5">Paraflagellar rod protein</fullName>
    </recommendedName>
</protein>
<keyword evidence="4" id="KW-1185">Reference proteome</keyword>
<dbReference type="Pfam" id="PF05149">
    <property type="entry name" value="Flagellar_rod"/>
    <property type="match status" value="1"/>
</dbReference>
<comment type="caution">
    <text evidence="3">The sequence shown here is derived from an EMBL/GenBank/DDBJ whole genome shotgun (WGS) entry which is preliminary data.</text>
</comment>
<dbReference type="GO" id="GO:0031514">
    <property type="term" value="C:motile cilium"/>
    <property type="evidence" value="ECO:0007669"/>
    <property type="project" value="InterPro"/>
</dbReference>
<accession>A0A0N1PCV3</accession>
<evidence type="ECO:0000313" key="3">
    <source>
        <dbReference type="EMBL" id="KPI88675.1"/>
    </source>
</evidence>
<dbReference type="GO" id="GO:0005516">
    <property type="term" value="F:calmodulin binding"/>
    <property type="evidence" value="ECO:0007669"/>
    <property type="project" value="InterPro"/>
</dbReference>
<evidence type="ECO:0000256" key="1">
    <source>
        <dbReference type="SAM" id="Coils"/>
    </source>
</evidence>
<dbReference type="VEuPathDB" id="TriTrypDB:Lsey_0043_0130"/>
<dbReference type="EMBL" id="LJSK01000043">
    <property type="protein sequence ID" value="KPI88675.1"/>
    <property type="molecule type" value="Genomic_DNA"/>
</dbReference>
<feature type="region of interest" description="Disordered" evidence="2">
    <location>
        <begin position="1"/>
        <end position="23"/>
    </location>
</feature>
<proteinExistence type="predicted"/>